<gene>
    <name evidence="1" type="ORF">ACFPXP_08620</name>
</gene>
<dbReference type="Proteomes" id="UP001596250">
    <property type="component" value="Unassembled WGS sequence"/>
</dbReference>
<evidence type="ECO:0000313" key="1">
    <source>
        <dbReference type="EMBL" id="MFC5986489.1"/>
    </source>
</evidence>
<keyword evidence="2" id="KW-1185">Reference proteome</keyword>
<proteinExistence type="predicted"/>
<protein>
    <submittedName>
        <fullName evidence="1">Uncharacterized protein</fullName>
    </submittedName>
</protein>
<dbReference type="RefSeq" id="WP_379893819.1">
    <property type="nucleotide sequence ID" value="NZ_CBCSCT010000109.1"/>
</dbReference>
<organism evidence="1 2">
    <name type="scientific">Marinicrinis lubricantis</name>
    <dbReference type="NCBI Taxonomy" id="2086470"/>
    <lineage>
        <taxon>Bacteria</taxon>
        <taxon>Bacillati</taxon>
        <taxon>Bacillota</taxon>
        <taxon>Bacilli</taxon>
        <taxon>Bacillales</taxon>
        <taxon>Paenibacillaceae</taxon>
    </lineage>
</organism>
<reference evidence="2" key="1">
    <citation type="journal article" date="2019" name="Int. J. Syst. Evol. Microbiol.">
        <title>The Global Catalogue of Microorganisms (GCM) 10K type strain sequencing project: providing services to taxonomists for standard genome sequencing and annotation.</title>
        <authorList>
            <consortium name="The Broad Institute Genomics Platform"/>
            <consortium name="The Broad Institute Genome Sequencing Center for Infectious Disease"/>
            <person name="Wu L."/>
            <person name="Ma J."/>
        </authorList>
    </citation>
    <scope>NUCLEOTIDE SEQUENCE [LARGE SCALE GENOMIC DNA]</scope>
    <source>
        <strain evidence="2">CCM 8749</strain>
    </source>
</reference>
<evidence type="ECO:0000313" key="2">
    <source>
        <dbReference type="Proteomes" id="UP001596250"/>
    </source>
</evidence>
<comment type="caution">
    <text evidence="1">The sequence shown here is derived from an EMBL/GenBank/DDBJ whole genome shotgun (WGS) entry which is preliminary data.</text>
</comment>
<dbReference type="EMBL" id="JBHSQV010000106">
    <property type="protein sequence ID" value="MFC5986489.1"/>
    <property type="molecule type" value="Genomic_DNA"/>
</dbReference>
<sequence>MNLQINEYKEKWLYYNNIYIREGASSLGIEALTNRNIMALKAQQLRNANTHLSSALLTPEDTIQIVYDVDYKTHFIGGSTKTSQVRVDNKGNVYYPLPAGAKEMYENITILAPEAVEFSKWSKEAMDYIAEKNPLANMLNQGFQLFFGEDVQDFDKLNAFHIEQDGHYYRAVFYTKANQLVDYTFWDSAEFLNYRLPDFIYDKKDDEYWQ</sequence>
<name>A0ABW1INZ0_9BACL</name>
<accession>A0ABW1INZ0</accession>